<sequence length="65" mass="7501">MSFNTGQKPRFAAFFSRCVAETFYFLNIAASPGFGEKLRFESEWIKIVHFGKNKFGDAEDRISEK</sequence>
<protein>
    <submittedName>
        <fullName evidence="1">Uncharacterized protein</fullName>
    </submittedName>
</protein>
<comment type="caution">
    <text evidence="1">The sequence shown here is derived from an EMBL/GenBank/DDBJ whole genome shotgun (WGS) entry which is preliminary data.</text>
</comment>
<organism evidence="1">
    <name type="scientific">bioreactor metagenome</name>
    <dbReference type="NCBI Taxonomy" id="1076179"/>
    <lineage>
        <taxon>unclassified sequences</taxon>
        <taxon>metagenomes</taxon>
        <taxon>ecological metagenomes</taxon>
    </lineage>
</organism>
<dbReference type="EMBL" id="VSSQ01003805">
    <property type="protein sequence ID" value="MPM22409.1"/>
    <property type="molecule type" value="Genomic_DNA"/>
</dbReference>
<name>A0A644Y234_9ZZZZ</name>
<reference evidence="1" key="1">
    <citation type="submission" date="2019-08" db="EMBL/GenBank/DDBJ databases">
        <authorList>
            <person name="Kucharzyk K."/>
            <person name="Murdoch R.W."/>
            <person name="Higgins S."/>
            <person name="Loffler F."/>
        </authorList>
    </citation>
    <scope>NUCLEOTIDE SEQUENCE</scope>
</reference>
<accession>A0A644Y234</accession>
<dbReference type="AlphaFoldDB" id="A0A644Y234"/>
<gene>
    <name evidence="1" type="ORF">SDC9_68864</name>
</gene>
<evidence type="ECO:0000313" key="1">
    <source>
        <dbReference type="EMBL" id="MPM22409.1"/>
    </source>
</evidence>
<proteinExistence type="predicted"/>